<dbReference type="CDD" id="cd02966">
    <property type="entry name" value="TlpA_like_family"/>
    <property type="match status" value="1"/>
</dbReference>
<dbReference type="InterPro" id="IPR050553">
    <property type="entry name" value="Thioredoxin_ResA/DsbE_sf"/>
</dbReference>
<dbReference type="PANTHER" id="PTHR42852:SF17">
    <property type="entry name" value="THIOREDOXIN-LIKE PROTEIN HI_1115"/>
    <property type="match status" value="1"/>
</dbReference>
<dbReference type="Gene3D" id="3.40.30.10">
    <property type="entry name" value="Glutaredoxin"/>
    <property type="match status" value="1"/>
</dbReference>
<keyword evidence="2" id="KW-0378">Hydrolase</keyword>
<reference evidence="2 3" key="1">
    <citation type="submission" date="2019-02" db="EMBL/GenBank/DDBJ databases">
        <title>Deep-cultivation of Planctomycetes and their phenomic and genomic characterization uncovers novel biology.</title>
        <authorList>
            <person name="Wiegand S."/>
            <person name="Jogler M."/>
            <person name="Boedeker C."/>
            <person name="Pinto D."/>
            <person name="Vollmers J."/>
            <person name="Rivas-Marin E."/>
            <person name="Kohn T."/>
            <person name="Peeters S.H."/>
            <person name="Heuer A."/>
            <person name="Rast P."/>
            <person name="Oberbeckmann S."/>
            <person name="Bunk B."/>
            <person name="Jeske O."/>
            <person name="Meyerdierks A."/>
            <person name="Storesund J.E."/>
            <person name="Kallscheuer N."/>
            <person name="Luecker S."/>
            <person name="Lage O.M."/>
            <person name="Pohl T."/>
            <person name="Merkel B.J."/>
            <person name="Hornburger P."/>
            <person name="Mueller R.-W."/>
            <person name="Bruemmer F."/>
            <person name="Labrenz M."/>
            <person name="Spormann A.M."/>
            <person name="Op den Camp H."/>
            <person name="Overmann J."/>
            <person name="Amann R."/>
            <person name="Jetten M.S.M."/>
            <person name="Mascher T."/>
            <person name="Medema M.H."/>
            <person name="Devos D.P."/>
            <person name="Kaster A.-K."/>
            <person name="Ovreas L."/>
            <person name="Rohde M."/>
            <person name="Galperin M.Y."/>
            <person name="Jogler C."/>
        </authorList>
    </citation>
    <scope>NUCLEOTIDE SEQUENCE [LARGE SCALE GENOMIC DNA]</scope>
    <source>
        <strain evidence="2 3">Spa11</strain>
    </source>
</reference>
<dbReference type="InterPro" id="IPR036249">
    <property type="entry name" value="Thioredoxin-like_sf"/>
</dbReference>
<dbReference type="SUPFAM" id="SSF50156">
    <property type="entry name" value="PDZ domain-like"/>
    <property type="match status" value="1"/>
</dbReference>
<proteinExistence type="predicted"/>
<feature type="domain" description="PDZ" evidence="1">
    <location>
        <begin position="26"/>
        <end position="78"/>
    </location>
</feature>
<dbReference type="InterPro" id="IPR001478">
    <property type="entry name" value="PDZ"/>
</dbReference>
<dbReference type="SUPFAM" id="SSF52833">
    <property type="entry name" value="Thioredoxin-like"/>
    <property type="match status" value="1"/>
</dbReference>
<dbReference type="PROSITE" id="PS50106">
    <property type="entry name" value="PDZ"/>
    <property type="match status" value="1"/>
</dbReference>
<keyword evidence="2" id="KW-0645">Protease</keyword>
<sequence length="285" mass="29937">MLGNESLIAAVIAFGGEVTATPTTADTLMAKSPDQPEVAGIGVHLREKAGKGFVVRVLPNTPASEEGSLQAGDEIVAIAEGEATPVGLAGKDLGDMSSLIRGRVGTEIRLTVISVNGETERVIRLVRGSIEELLVLGQDPLPVGAEAPPLVEFRNLESDATLSLASLDGTMVVLKFWSTGCRPCLRGIDDAYGSPSDVPEEHAVAARVLLVSIDDKIETARKTVESRGWTGGEFVWGGYEASKQFRLPGLPCTIVIDAEGRIEACVLGAAYDAQSEPENAGDSER</sequence>
<evidence type="ECO:0000259" key="1">
    <source>
        <dbReference type="PROSITE" id="PS50106"/>
    </source>
</evidence>
<dbReference type="Pfam" id="PF00595">
    <property type="entry name" value="PDZ"/>
    <property type="match status" value="1"/>
</dbReference>
<dbReference type="EMBL" id="CP036349">
    <property type="protein sequence ID" value="QDV72276.1"/>
    <property type="molecule type" value="Genomic_DNA"/>
</dbReference>
<dbReference type="InterPro" id="IPR036034">
    <property type="entry name" value="PDZ_sf"/>
</dbReference>
<dbReference type="Gene3D" id="2.30.42.10">
    <property type="match status" value="1"/>
</dbReference>
<protein>
    <submittedName>
        <fullName evidence="2">Carboxy-terminal protease</fullName>
    </submittedName>
</protein>
<evidence type="ECO:0000313" key="2">
    <source>
        <dbReference type="EMBL" id="QDV72276.1"/>
    </source>
</evidence>
<dbReference type="Proteomes" id="UP000316426">
    <property type="component" value="Chromosome"/>
</dbReference>
<dbReference type="KEGG" id="bmei:Spa11_04500"/>
<name>A0A518K397_9BACT</name>
<dbReference type="SMART" id="SM00228">
    <property type="entry name" value="PDZ"/>
    <property type="match status" value="1"/>
</dbReference>
<dbReference type="GO" id="GO:0006508">
    <property type="term" value="P:proteolysis"/>
    <property type="evidence" value="ECO:0007669"/>
    <property type="project" value="UniProtKB-KW"/>
</dbReference>
<dbReference type="AlphaFoldDB" id="A0A518K397"/>
<dbReference type="GO" id="GO:0008233">
    <property type="term" value="F:peptidase activity"/>
    <property type="evidence" value="ECO:0007669"/>
    <property type="project" value="UniProtKB-KW"/>
</dbReference>
<keyword evidence="3" id="KW-1185">Reference proteome</keyword>
<dbReference type="PANTHER" id="PTHR42852">
    <property type="entry name" value="THIOL:DISULFIDE INTERCHANGE PROTEIN DSBE"/>
    <property type="match status" value="1"/>
</dbReference>
<dbReference type="RefSeq" id="WP_197529672.1">
    <property type="nucleotide sequence ID" value="NZ_CP036349.1"/>
</dbReference>
<organism evidence="2 3">
    <name type="scientific">Botrimarina mediterranea</name>
    <dbReference type="NCBI Taxonomy" id="2528022"/>
    <lineage>
        <taxon>Bacteria</taxon>
        <taxon>Pseudomonadati</taxon>
        <taxon>Planctomycetota</taxon>
        <taxon>Planctomycetia</taxon>
        <taxon>Pirellulales</taxon>
        <taxon>Lacipirellulaceae</taxon>
        <taxon>Botrimarina</taxon>
    </lineage>
</organism>
<accession>A0A518K397</accession>
<evidence type="ECO:0000313" key="3">
    <source>
        <dbReference type="Proteomes" id="UP000316426"/>
    </source>
</evidence>
<gene>
    <name evidence="2" type="ORF">Spa11_04500</name>
</gene>